<evidence type="ECO:0000313" key="3">
    <source>
        <dbReference type="EMBL" id="CRK41047.1"/>
    </source>
</evidence>
<feature type="transmembrane region" description="Helical" evidence="2">
    <location>
        <begin position="19"/>
        <end position="43"/>
    </location>
</feature>
<evidence type="ECO:0000313" key="4">
    <source>
        <dbReference type="EMBL" id="CRK41181.1"/>
    </source>
</evidence>
<name>A0A0G4N3K4_VERLO</name>
<reference evidence="6 7" key="1">
    <citation type="submission" date="2015-05" db="EMBL/GenBank/DDBJ databases">
        <authorList>
            <person name="Fogelqvist Johan"/>
        </authorList>
    </citation>
    <scope>NUCLEOTIDE SEQUENCE [LARGE SCALE GENOMIC DNA]</scope>
    <source>
        <strain evidence="4">VL1</strain>
        <strain evidence="3">VL2</strain>
    </source>
</reference>
<sequence>MVLHRQQAQFGRAKWRMSILLPCWVLQISLLLATIGLFSWRLAHSVREYEEDKKKKGNVSATELVWEITNLGLPLIVLILTLIEFVKLGAETLTPWTMVATNVVKTVCACGGMSVDVVMYIQRKDRHYSLVGLVMDSILIVAILIPTIYSIMTYRRLASFDDYHYPVNIKAYGYNDLDNQQRTASKSGRLSIASLGESSLRRFSGSSIHNPAAVYQSQPEAPASLTSIGRAGSSYNNERDTQFEQYMMERERRMSGEHSFKGAVDAVPSPHRSVSSATTSSVSSSSTGVIVTSGTLDSARPLSDSIGRAPSWGSSHGLVAVPELDEHDEEEHHAQTQHQHHRRQAHRQSGDKVALLGHHRQRSSSDPQWPQQQRPPVPTIEFEDLSYAERKR</sequence>
<dbReference type="AlphaFoldDB" id="A0A0G4N3K4"/>
<dbReference type="Proteomes" id="UP000044602">
    <property type="component" value="Unassembled WGS sequence"/>
</dbReference>
<accession>A0A0G4N3K4</accession>
<protein>
    <submittedName>
        <fullName evidence="4">Uncharacterized protein</fullName>
    </submittedName>
</protein>
<evidence type="ECO:0000256" key="2">
    <source>
        <dbReference type="SAM" id="Phobius"/>
    </source>
</evidence>
<evidence type="ECO:0000256" key="1">
    <source>
        <dbReference type="SAM" id="MobiDB-lite"/>
    </source>
</evidence>
<evidence type="ECO:0000313" key="6">
    <source>
        <dbReference type="Proteomes" id="UP000044602"/>
    </source>
</evidence>
<dbReference type="Proteomes" id="UP000689129">
    <property type="component" value="Unassembled WGS sequence"/>
</dbReference>
<feature type="region of interest" description="Disordered" evidence="1">
    <location>
        <begin position="251"/>
        <end position="289"/>
    </location>
</feature>
<keyword evidence="2" id="KW-0812">Transmembrane</keyword>
<feature type="region of interest" description="Disordered" evidence="1">
    <location>
        <begin position="326"/>
        <end position="392"/>
    </location>
</feature>
<dbReference type="EMBL" id="CVQI01032374">
    <property type="protein sequence ID" value="CRK41047.1"/>
    <property type="molecule type" value="Genomic_DNA"/>
</dbReference>
<dbReference type="EMBL" id="CVQH01026860">
    <property type="protein sequence ID" value="CRK41181.1"/>
    <property type="molecule type" value="Genomic_DNA"/>
</dbReference>
<feature type="transmembrane region" description="Helical" evidence="2">
    <location>
        <begin position="128"/>
        <end position="149"/>
    </location>
</feature>
<feature type="transmembrane region" description="Helical" evidence="2">
    <location>
        <begin position="64"/>
        <end position="83"/>
    </location>
</feature>
<feature type="compositionally biased region" description="Basic and acidic residues" evidence="1">
    <location>
        <begin position="251"/>
        <end position="260"/>
    </location>
</feature>
<proteinExistence type="predicted"/>
<evidence type="ECO:0000313" key="7">
    <source>
        <dbReference type="Proteomes" id="UP000045706"/>
    </source>
</evidence>
<evidence type="ECO:0000313" key="5">
    <source>
        <dbReference type="EMBL" id="KAG7134571.1"/>
    </source>
</evidence>
<dbReference type="EMBL" id="JAEMWZ010000135">
    <property type="protein sequence ID" value="KAG7134571.1"/>
    <property type="molecule type" value="Genomic_DNA"/>
</dbReference>
<keyword evidence="2" id="KW-1133">Transmembrane helix</keyword>
<feature type="compositionally biased region" description="Low complexity" evidence="1">
    <location>
        <begin position="273"/>
        <end position="289"/>
    </location>
</feature>
<organism evidence="4 6">
    <name type="scientific">Verticillium longisporum</name>
    <name type="common">Verticillium dahliae var. longisporum</name>
    <dbReference type="NCBI Taxonomy" id="100787"/>
    <lineage>
        <taxon>Eukaryota</taxon>
        <taxon>Fungi</taxon>
        <taxon>Dikarya</taxon>
        <taxon>Ascomycota</taxon>
        <taxon>Pezizomycotina</taxon>
        <taxon>Sordariomycetes</taxon>
        <taxon>Hypocreomycetidae</taxon>
        <taxon>Glomerellales</taxon>
        <taxon>Plectosphaerellaceae</taxon>
        <taxon>Verticillium</taxon>
    </lineage>
</organism>
<dbReference type="OrthoDB" id="5211263at2759"/>
<keyword evidence="6" id="KW-1185">Reference proteome</keyword>
<dbReference type="Proteomes" id="UP000045706">
    <property type="component" value="Unassembled WGS sequence"/>
</dbReference>
<reference evidence="5" key="2">
    <citation type="journal article" date="2021" name="Mol. Plant Pathol.">
        <title>A 20-kb lineage-specific genomic region tames virulence in pathogenic amphidiploid Verticillium longisporum.</title>
        <authorList>
            <person name="Harting R."/>
            <person name="Starke J."/>
            <person name="Kusch H."/>
            <person name="Poggeler S."/>
            <person name="Maurus I."/>
            <person name="Schluter R."/>
            <person name="Landesfeind M."/>
            <person name="Bulla I."/>
            <person name="Nowrousian M."/>
            <person name="de Jonge R."/>
            <person name="Stahlhut G."/>
            <person name="Hoff K.J."/>
            <person name="Asshauer K.P."/>
            <person name="Thurmer A."/>
            <person name="Stanke M."/>
            <person name="Daniel R."/>
            <person name="Morgenstern B."/>
            <person name="Thomma B.P.H.J."/>
            <person name="Kronstad J.W."/>
            <person name="Braus-Stromeyer S.A."/>
            <person name="Braus G.H."/>
        </authorList>
    </citation>
    <scope>NUCLEOTIDE SEQUENCE</scope>
    <source>
        <strain evidence="5">Vl32</strain>
    </source>
</reference>
<gene>
    <name evidence="4" type="ORF">BN1708_008456</name>
    <name evidence="3" type="ORF">BN1723_015847</name>
    <name evidence="5" type="ORF">HYQ45_007542</name>
</gene>
<keyword evidence="2" id="KW-0472">Membrane</keyword>